<organism evidence="2 3">
    <name type="scientific">Levilinea saccharolytica</name>
    <dbReference type="NCBI Taxonomy" id="229921"/>
    <lineage>
        <taxon>Bacteria</taxon>
        <taxon>Bacillati</taxon>
        <taxon>Chloroflexota</taxon>
        <taxon>Anaerolineae</taxon>
        <taxon>Anaerolineales</taxon>
        <taxon>Anaerolineaceae</taxon>
        <taxon>Levilinea</taxon>
    </lineage>
</organism>
<evidence type="ECO:0000259" key="1">
    <source>
        <dbReference type="Pfam" id="PF13460"/>
    </source>
</evidence>
<dbReference type="OrthoDB" id="9803892at2"/>
<evidence type="ECO:0000313" key="3">
    <source>
        <dbReference type="Proteomes" id="UP000050501"/>
    </source>
</evidence>
<dbReference type="Gene3D" id="3.40.50.720">
    <property type="entry name" value="NAD(P)-binding Rossmann-like Domain"/>
    <property type="match status" value="1"/>
</dbReference>
<proteinExistence type="predicted"/>
<sequence>MDTRPTIMVIGATRGTGMDVAWLLPRYGYELLILSRDGQKARELFTKRAQIRVGDITQRDTIQNAFCDVEHVIMTVGVPQWICREEQIREVEYQGTCNTIEAALKAQLPGRLVYMSWIGLGQPSLWCWLQDRLKPHQTQWRSRAEEALRSSGLNYTIVRAGLLSNAPVGMHPVRIDQRQLPLDLRYRSGRMDTALAIIHSLTRPTAHRATFNVYWGPGEQVDKAWKDQFDRLQPDPPAAPTS</sequence>
<protein>
    <recommendedName>
        <fullName evidence="1">NAD(P)-binding domain-containing protein</fullName>
    </recommendedName>
</protein>
<comment type="caution">
    <text evidence="2">The sequence shown here is derived from an EMBL/GenBank/DDBJ whole genome shotgun (WGS) entry which is preliminary data.</text>
</comment>
<dbReference type="InterPro" id="IPR036291">
    <property type="entry name" value="NAD(P)-bd_dom_sf"/>
</dbReference>
<dbReference type="Pfam" id="PF13460">
    <property type="entry name" value="NAD_binding_10"/>
    <property type="match status" value="1"/>
</dbReference>
<dbReference type="RefSeq" id="WP_062416714.1">
    <property type="nucleotide sequence ID" value="NZ_DF967974.1"/>
</dbReference>
<feature type="domain" description="NAD(P)-binding" evidence="1">
    <location>
        <begin position="11"/>
        <end position="203"/>
    </location>
</feature>
<dbReference type="PANTHER" id="PTHR15020">
    <property type="entry name" value="FLAVIN REDUCTASE-RELATED"/>
    <property type="match status" value="1"/>
</dbReference>
<dbReference type="EMBL" id="LGCM01000013">
    <property type="protein sequence ID" value="KPL90074.1"/>
    <property type="molecule type" value="Genomic_DNA"/>
</dbReference>
<dbReference type="STRING" id="229921.ADN01_02675"/>
<accession>A0A0N8GSS0</accession>
<name>A0A0N8GSS0_9CHLR</name>
<dbReference type="AlphaFoldDB" id="A0A0N8GSS0"/>
<dbReference type="Proteomes" id="UP000050501">
    <property type="component" value="Unassembled WGS sequence"/>
</dbReference>
<reference evidence="2 3" key="1">
    <citation type="submission" date="2015-07" db="EMBL/GenBank/DDBJ databases">
        <title>Genome sequence of Levilinea saccharolytica DSM 16555.</title>
        <authorList>
            <person name="Hemp J."/>
            <person name="Ward L.M."/>
            <person name="Pace L.A."/>
            <person name="Fischer W.W."/>
        </authorList>
    </citation>
    <scope>NUCLEOTIDE SEQUENCE [LARGE SCALE GENOMIC DNA]</scope>
    <source>
        <strain evidence="2 3">KIBI-1</strain>
    </source>
</reference>
<dbReference type="InterPro" id="IPR016040">
    <property type="entry name" value="NAD(P)-bd_dom"/>
</dbReference>
<evidence type="ECO:0000313" key="2">
    <source>
        <dbReference type="EMBL" id="KPL90074.1"/>
    </source>
</evidence>
<gene>
    <name evidence="2" type="ORF">ADN01_02675</name>
</gene>
<keyword evidence="3" id="KW-1185">Reference proteome</keyword>
<dbReference type="PANTHER" id="PTHR15020:SF50">
    <property type="entry name" value="UPF0659 PROTEIN YMR090W"/>
    <property type="match status" value="1"/>
</dbReference>
<dbReference type="SUPFAM" id="SSF51735">
    <property type="entry name" value="NAD(P)-binding Rossmann-fold domains"/>
    <property type="match status" value="1"/>
</dbReference>